<protein>
    <submittedName>
        <fullName evidence="2">Uncharacterized protein</fullName>
    </submittedName>
</protein>
<gene>
    <name evidence="2" type="ORF">HGRIS_001378</name>
</gene>
<keyword evidence="3" id="KW-1185">Reference proteome</keyword>
<feature type="compositionally biased region" description="Low complexity" evidence="1">
    <location>
        <begin position="72"/>
        <end position="97"/>
    </location>
</feature>
<feature type="compositionally biased region" description="Low complexity" evidence="1">
    <location>
        <begin position="48"/>
        <end position="65"/>
    </location>
</feature>
<comment type="caution">
    <text evidence="2">The sequence shown here is derived from an EMBL/GenBank/DDBJ whole genome shotgun (WGS) entry which is preliminary data.</text>
</comment>
<name>A0ABR3JPR2_9AGAR</name>
<dbReference type="Proteomes" id="UP001556367">
    <property type="component" value="Unassembled WGS sequence"/>
</dbReference>
<evidence type="ECO:0000313" key="3">
    <source>
        <dbReference type="Proteomes" id="UP001556367"/>
    </source>
</evidence>
<evidence type="ECO:0000256" key="1">
    <source>
        <dbReference type="SAM" id="MobiDB-lite"/>
    </source>
</evidence>
<evidence type="ECO:0000313" key="2">
    <source>
        <dbReference type="EMBL" id="KAL0957594.1"/>
    </source>
</evidence>
<proteinExistence type="predicted"/>
<accession>A0ABR3JPR2</accession>
<dbReference type="EMBL" id="JASNQZ010000005">
    <property type="protein sequence ID" value="KAL0957594.1"/>
    <property type="molecule type" value="Genomic_DNA"/>
</dbReference>
<sequence length="107" mass="10765">MNSTWVLRALLGERQSCDVVCVDGIERVRTAARAPCEDEWGDGAFCTPAPASSASASGTGPAESAPAPPSARPVSQSVPPAGGAPTVSPTTNTPKTTWASLFAASHG</sequence>
<reference evidence="3" key="1">
    <citation type="submission" date="2024-06" db="EMBL/GenBank/DDBJ databases">
        <title>Multi-omics analyses provide insights into the biosynthesis of the anticancer antibiotic pleurotin in Hohenbuehelia grisea.</title>
        <authorList>
            <person name="Weaver J.A."/>
            <person name="Alberti F."/>
        </authorList>
    </citation>
    <scope>NUCLEOTIDE SEQUENCE [LARGE SCALE GENOMIC DNA]</scope>
    <source>
        <strain evidence="3">T-177</strain>
    </source>
</reference>
<feature type="region of interest" description="Disordered" evidence="1">
    <location>
        <begin position="39"/>
        <end position="107"/>
    </location>
</feature>
<organism evidence="2 3">
    <name type="scientific">Hohenbuehelia grisea</name>
    <dbReference type="NCBI Taxonomy" id="104357"/>
    <lineage>
        <taxon>Eukaryota</taxon>
        <taxon>Fungi</taxon>
        <taxon>Dikarya</taxon>
        <taxon>Basidiomycota</taxon>
        <taxon>Agaricomycotina</taxon>
        <taxon>Agaricomycetes</taxon>
        <taxon>Agaricomycetidae</taxon>
        <taxon>Agaricales</taxon>
        <taxon>Pleurotineae</taxon>
        <taxon>Pleurotaceae</taxon>
        <taxon>Hohenbuehelia</taxon>
    </lineage>
</organism>